<evidence type="ECO:0000313" key="4">
    <source>
        <dbReference type="Proteomes" id="UP000008068"/>
    </source>
</evidence>
<feature type="region of interest" description="Disordered" evidence="2">
    <location>
        <begin position="1188"/>
        <end position="1215"/>
    </location>
</feature>
<feature type="coiled-coil region" evidence="1">
    <location>
        <begin position="1296"/>
        <end position="1323"/>
    </location>
</feature>
<dbReference type="Proteomes" id="UP000008068">
    <property type="component" value="Unassembled WGS sequence"/>
</dbReference>
<feature type="compositionally biased region" description="Polar residues" evidence="2">
    <location>
        <begin position="476"/>
        <end position="487"/>
    </location>
</feature>
<dbReference type="HOGENOM" id="CLU_249923_0_0_1"/>
<feature type="coiled-coil region" evidence="1">
    <location>
        <begin position="1226"/>
        <end position="1253"/>
    </location>
</feature>
<dbReference type="GO" id="GO:0000785">
    <property type="term" value="C:chromatin"/>
    <property type="evidence" value="ECO:0007669"/>
    <property type="project" value="TreeGrafter"/>
</dbReference>
<feature type="coiled-coil region" evidence="1">
    <location>
        <begin position="581"/>
        <end position="674"/>
    </location>
</feature>
<sequence>MLLTSDKKYSGTKYKSPFDLVFPDGLRIRGSTYYGRKNDCDEIPKHFFLDEVDVNFVESIENKYDIPKAVASLEDFIKYRRKNRKKKIYVRYFNVCSDEAKFFFVDEVLEIIPLVLNQQVSPLSKYDNRIQKYQEQFVNCSLMNEKQFQNILLDFDVNCEFLTLLPDIFYTMTLESVSTEISLFSAICDRSFKRFVERRHAVLYLVLQYICGSNLKEKGIYKSFHLDDFRYYSKEILNEIMSSDDILLSNTEFESAIEQFGAITTFAKFGFQRIDDFMTDGFADEKVHRDKYIDACNYHMVPIKLDTRDQSNFPTWKIRYYFIIGSIEAVYDGADYGKLIEYILPALAMKSPKEEWDPWFETMKNQNQNDSTPTIQNGAEKQEESESIETARDQQKNIGMCSQNKDEKPKKPTYSNVNFFPSPAESEEEGEQKELVDSNQSIPPVHCDAKNQADAQVQNGEEERTDPVISANALEQKNGQNVETPENPSVPPEASSTNRKQRKKQNQSKVETIVYVETCRSCTKNNNRKNHLELEMIKTRNQMKEYELKMRNANQGRTEEANFRLKAEQRATMFEQKALKTMEVENRLREMMEENKRLQRQINSLIDQSDTIKKLEEKNLKLKEETKKLENANRNLRNEKKQLSEEISNLNRNLEKTELELVNKTIEVQESNDRCEALTSENTKNQETITALFKDVDRTKGKIAETMNLNARLCQNHAQLKNEVSKLQKNTRVSKKSWNKLEVLATLPEEFSVSECFCQLLDGTFKKDSECESCHKHFHYQNRYSNMNEYMKKDMKVEVEPSNGIHKWKTTLSGSTELKTNFYFLTKQQIENLSATLFFLTSSDMEYINTISGAKRDEALTSLTSFVNARRRNRTKTIYLRFYSFPMTEMKCFFPKEVLEIIPLVLNRQQKTFSTEELAKLSESVENEMYVDDIWVTKAFGKFGVDVSQINSMPDPCHIIAKLLCQRKVIDPMYLMDTNGIKRVPQQDATLFVVQSLACGINFSKNSCCIHADCLENYRTQVEELFGTVNAVETRGSVSFEELENKVKSLQQHCQFLHQMKTPQLDFRYEEKDYSDAIHSSEFKAVCAHYNILNRGERVGAEDETDEEQEYFHIWTARYLWTVGWLRALLPWASNAEQYIKYSLLEKGPEENIKDMMDSLSEDHYVFSPRVQFYDEVSDEVKIKKKNKRNKKVEISVDEESASDGSPTKQKQTTKYLDDGEHCKCCQKNQRRNNSLETEMLKMQEEVNKTRVKMQASNDARDKAVKMKEEVDVKVKKFEEKALLTMSMEKKQVKMLTDQSSKIATLEAKEQKFKQEIKKLTTKNNDFRHKNEVLVGQVAELNQTVEAFSSETATLRTEVQKSNDKNNILESEIVMLQVTHNRTNEKLTKDLNIKARFHEIFADQLAEHRGMPFPEDFFDSDCFCFTWGRPLLNQQFSECEQCHKHFHFNCIKTWHESSENKEPTCPLCKQVIALRT</sequence>
<reference evidence="4" key="1">
    <citation type="submission" date="2011-07" db="EMBL/GenBank/DDBJ databases">
        <authorList>
            <consortium name="Caenorhabditis brenneri Sequencing and Analysis Consortium"/>
            <person name="Wilson R.K."/>
        </authorList>
    </citation>
    <scope>NUCLEOTIDE SEQUENCE [LARGE SCALE GENOMIC DNA]</scope>
    <source>
        <strain evidence="4">PB2801</strain>
    </source>
</reference>
<keyword evidence="4" id="KW-1185">Reference proteome</keyword>
<dbReference type="GO" id="GO:0000796">
    <property type="term" value="C:condensin complex"/>
    <property type="evidence" value="ECO:0007669"/>
    <property type="project" value="TreeGrafter"/>
</dbReference>
<feature type="coiled-coil region" evidence="1">
    <location>
        <begin position="1015"/>
        <end position="1060"/>
    </location>
</feature>
<dbReference type="GO" id="GO:0000793">
    <property type="term" value="C:condensed chromosome"/>
    <property type="evidence" value="ECO:0007669"/>
    <property type="project" value="TreeGrafter"/>
</dbReference>
<evidence type="ECO:0008006" key="5">
    <source>
        <dbReference type="Google" id="ProtNLM"/>
    </source>
</evidence>
<dbReference type="PANTHER" id="PTHR43941">
    <property type="entry name" value="STRUCTURAL MAINTENANCE OF CHROMOSOMES PROTEIN 2"/>
    <property type="match status" value="1"/>
</dbReference>
<feature type="compositionally biased region" description="Polar residues" evidence="2">
    <location>
        <begin position="364"/>
        <end position="379"/>
    </location>
</feature>
<evidence type="ECO:0000256" key="2">
    <source>
        <dbReference type="SAM" id="MobiDB-lite"/>
    </source>
</evidence>
<feature type="compositionally biased region" description="Polar residues" evidence="2">
    <location>
        <begin position="1203"/>
        <end position="1215"/>
    </location>
</feature>
<dbReference type="STRING" id="135651.G0N589"/>
<dbReference type="eggNOG" id="KOG0800">
    <property type="taxonomic scope" value="Eukaryota"/>
</dbReference>
<feature type="region of interest" description="Disordered" evidence="2">
    <location>
        <begin position="364"/>
        <end position="446"/>
    </location>
</feature>
<keyword evidence="1" id="KW-0175">Coiled coil</keyword>
<evidence type="ECO:0000256" key="1">
    <source>
        <dbReference type="SAM" id="Coils"/>
    </source>
</evidence>
<organism evidence="4">
    <name type="scientific">Caenorhabditis brenneri</name>
    <name type="common">Nematode worm</name>
    <dbReference type="NCBI Taxonomy" id="135651"/>
    <lineage>
        <taxon>Eukaryota</taxon>
        <taxon>Metazoa</taxon>
        <taxon>Ecdysozoa</taxon>
        <taxon>Nematoda</taxon>
        <taxon>Chromadorea</taxon>
        <taxon>Rhabditida</taxon>
        <taxon>Rhabditina</taxon>
        <taxon>Rhabditomorpha</taxon>
        <taxon>Rhabditoidea</taxon>
        <taxon>Rhabditidae</taxon>
        <taxon>Peloderinae</taxon>
        <taxon>Caenorhabditis</taxon>
    </lineage>
</organism>
<dbReference type="GO" id="GO:0003682">
    <property type="term" value="F:chromatin binding"/>
    <property type="evidence" value="ECO:0007669"/>
    <property type="project" value="TreeGrafter"/>
</dbReference>
<gene>
    <name evidence="3" type="ORF">CAEBREN_24140</name>
</gene>
<feature type="compositionally biased region" description="Basic and acidic residues" evidence="2">
    <location>
        <begin position="380"/>
        <end position="395"/>
    </location>
</feature>
<dbReference type="GO" id="GO:0007076">
    <property type="term" value="P:mitotic chromosome condensation"/>
    <property type="evidence" value="ECO:0007669"/>
    <property type="project" value="TreeGrafter"/>
</dbReference>
<name>G0N589_CAEBE</name>
<dbReference type="InParanoid" id="G0N589"/>
<evidence type="ECO:0000313" key="3">
    <source>
        <dbReference type="EMBL" id="EGT53014.1"/>
    </source>
</evidence>
<feature type="region of interest" description="Disordered" evidence="2">
    <location>
        <begin position="476"/>
        <end position="509"/>
    </location>
</feature>
<feature type="coiled-coil region" evidence="1">
    <location>
        <begin position="703"/>
        <end position="730"/>
    </location>
</feature>
<dbReference type="PANTHER" id="PTHR43941:SF1">
    <property type="entry name" value="STRUCTURAL MAINTENANCE OF CHROMOSOMES PROTEIN 2"/>
    <property type="match status" value="1"/>
</dbReference>
<feature type="coiled-coil region" evidence="1">
    <location>
        <begin position="529"/>
        <end position="556"/>
    </location>
</feature>
<proteinExistence type="predicted"/>
<accession>G0N589</accession>
<dbReference type="EMBL" id="GL379839">
    <property type="protein sequence ID" value="EGT53014.1"/>
    <property type="molecule type" value="Genomic_DNA"/>
</dbReference>
<protein>
    <recommendedName>
        <fullName evidence="5">RING-type domain-containing protein</fullName>
    </recommendedName>
</protein>